<evidence type="ECO:0000313" key="1">
    <source>
        <dbReference type="EMBL" id="CAG8587772.1"/>
    </source>
</evidence>
<gene>
    <name evidence="1" type="ORF">SPELUC_LOCUS6628</name>
</gene>
<dbReference type="Proteomes" id="UP000789366">
    <property type="component" value="Unassembled WGS sequence"/>
</dbReference>
<comment type="caution">
    <text evidence="1">The sequence shown here is derived from an EMBL/GenBank/DDBJ whole genome shotgun (WGS) entry which is preliminary data.</text>
</comment>
<accession>A0ACA9MJM9</accession>
<proteinExistence type="predicted"/>
<dbReference type="EMBL" id="CAJVPW010007965">
    <property type="protein sequence ID" value="CAG8587772.1"/>
    <property type="molecule type" value="Genomic_DNA"/>
</dbReference>
<sequence>TFYSSRICNEKTKHHGITRAKVKVAIELKLREERLREAFAHGDCNTVQTRKALHFACAGGHNDCVKLLIEHGANVNAEADIAGNRPLHLAVISNKMNCIITLLKTGAKINMNNAFHHTLSLSVARSCLNILMKNIESANVDVEEMVEDNKYMLESRETFVQVLQVTTFY</sequence>
<keyword evidence="2" id="KW-1185">Reference proteome</keyword>
<evidence type="ECO:0000313" key="2">
    <source>
        <dbReference type="Proteomes" id="UP000789366"/>
    </source>
</evidence>
<organism evidence="1 2">
    <name type="scientific">Cetraspora pellucida</name>
    <dbReference type="NCBI Taxonomy" id="1433469"/>
    <lineage>
        <taxon>Eukaryota</taxon>
        <taxon>Fungi</taxon>
        <taxon>Fungi incertae sedis</taxon>
        <taxon>Mucoromycota</taxon>
        <taxon>Glomeromycotina</taxon>
        <taxon>Glomeromycetes</taxon>
        <taxon>Diversisporales</taxon>
        <taxon>Gigasporaceae</taxon>
        <taxon>Cetraspora</taxon>
    </lineage>
</organism>
<reference evidence="1" key="1">
    <citation type="submission" date="2021-06" db="EMBL/GenBank/DDBJ databases">
        <authorList>
            <person name="Kallberg Y."/>
            <person name="Tangrot J."/>
            <person name="Rosling A."/>
        </authorList>
    </citation>
    <scope>NUCLEOTIDE SEQUENCE</scope>
    <source>
        <strain evidence="1">28 12/20/2015</strain>
    </source>
</reference>
<protein>
    <submittedName>
        <fullName evidence="1">11453_t:CDS:1</fullName>
    </submittedName>
</protein>
<name>A0ACA9MJM9_9GLOM</name>
<feature type="non-terminal residue" evidence="1">
    <location>
        <position position="1"/>
    </location>
</feature>